<sequence>MDELNVNQMQTERKPGVNVALLAKWMRILFWLIIISTAANLLTSENVTNAAPPLASAGQILNIAANVAYGVVLLKIASESMNYRNSAICRFITVAVAIAVIPISDNTESFIAIPVVILSIVMDMVGEYYEFMGHAEVLRGADRTLSYKWLTLWKWYIGTFLGMIGGTVLAVMIPLIGLIVVLASTVGTLVISIVKIVYIYKTAGVFRNCQA</sequence>
<feature type="transmembrane region" description="Helical" evidence="1">
    <location>
        <begin position="110"/>
        <end position="131"/>
    </location>
</feature>
<reference evidence="2" key="1">
    <citation type="journal article" date="2021" name="PeerJ">
        <title>Extensive microbial diversity within the chicken gut microbiome revealed by metagenomics and culture.</title>
        <authorList>
            <person name="Gilroy R."/>
            <person name="Ravi A."/>
            <person name="Getino M."/>
            <person name="Pursley I."/>
            <person name="Horton D.L."/>
            <person name="Alikhan N.F."/>
            <person name="Baker D."/>
            <person name="Gharbi K."/>
            <person name="Hall N."/>
            <person name="Watson M."/>
            <person name="Adriaenssens E.M."/>
            <person name="Foster-Nyarko E."/>
            <person name="Jarju S."/>
            <person name="Secka A."/>
            <person name="Antonio M."/>
            <person name="Oren A."/>
            <person name="Chaudhuri R.R."/>
            <person name="La Ragione R."/>
            <person name="Hildebrand F."/>
            <person name="Pallen M.J."/>
        </authorList>
    </citation>
    <scope>NUCLEOTIDE SEQUENCE</scope>
    <source>
        <strain evidence="2">CHK196-7946</strain>
    </source>
</reference>
<dbReference type="Proteomes" id="UP000823902">
    <property type="component" value="Unassembled WGS sequence"/>
</dbReference>
<feature type="transmembrane region" description="Helical" evidence="1">
    <location>
        <begin position="21"/>
        <end position="42"/>
    </location>
</feature>
<organism evidence="2 3">
    <name type="scientific">Candidatus Mediterraneibacter faecavium</name>
    <dbReference type="NCBI Taxonomy" id="2838668"/>
    <lineage>
        <taxon>Bacteria</taxon>
        <taxon>Bacillati</taxon>
        <taxon>Bacillota</taxon>
        <taxon>Clostridia</taxon>
        <taxon>Lachnospirales</taxon>
        <taxon>Lachnospiraceae</taxon>
        <taxon>Mediterraneibacter</taxon>
    </lineage>
</organism>
<reference evidence="2" key="2">
    <citation type="submission" date="2021-04" db="EMBL/GenBank/DDBJ databases">
        <authorList>
            <person name="Gilroy R."/>
        </authorList>
    </citation>
    <scope>NUCLEOTIDE SEQUENCE</scope>
    <source>
        <strain evidence="2">CHK196-7946</strain>
    </source>
</reference>
<comment type="caution">
    <text evidence="2">The sequence shown here is derived from an EMBL/GenBank/DDBJ whole genome shotgun (WGS) entry which is preliminary data.</text>
</comment>
<proteinExistence type="predicted"/>
<keyword evidence="1" id="KW-0472">Membrane</keyword>
<dbReference type="AlphaFoldDB" id="A0A9D2QBV7"/>
<evidence type="ECO:0000313" key="3">
    <source>
        <dbReference type="Proteomes" id="UP000823902"/>
    </source>
</evidence>
<feature type="transmembrane region" description="Helical" evidence="1">
    <location>
        <begin position="54"/>
        <end position="75"/>
    </location>
</feature>
<keyword evidence="1" id="KW-0812">Transmembrane</keyword>
<feature type="transmembrane region" description="Helical" evidence="1">
    <location>
        <begin position="87"/>
        <end position="104"/>
    </location>
</feature>
<keyword evidence="1" id="KW-1133">Transmembrane helix</keyword>
<dbReference type="EMBL" id="DWVY01000031">
    <property type="protein sequence ID" value="HJC74595.1"/>
    <property type="molecule type" value="Genomic_DNA"/>
</dbReference>
<evidence type="ECO:0000313" key="2">
    <source>
        <dbReference type="EMBL" id="HJC74595.1"/>
    </source>
</evidence>
<protein>
    <submittedName>
        <fullName evidence="2">Uncharacterized protein</fullName>
    </submittedName>
</protein>
<feature type="transmembrane region" description="Helical" evidence="1">
    <location>
        <begin position="152"/>
        <end position="173"/>
    </location>
</feature>
<feature type="transmembrane region" description="Helical" evidence="1">
    <location>
        <begin position="179"/>
        <end position="200"/>
    </location>
</feature>
<accession>A0A9D2QBV7</accession>
<gene>
    <name evidence="2" type="ORF">H9697_06570</name>
</gene>
<name>A0A9D2QBV7_9FIRM</name>
<evidence type="ECO:0000256" key="1">
    <source>
        <dbReference type="SAM" id="Phobius"/>
    </source>
</evidence>